<gene>
    <name evidence="2" type="ORF">JX360_06775</name>
</gene>
<dbReference type="RefSeq" id="WP_244349886.1">
    <property type="nucleotide sequence ID" value="NZ_JAFIRA010000013.1"/>
</dbReference>
<dbReference type="Gene3D" id="2.60.120.620">
    <property type="entry name" value="q2cbj1_9rhob like domain"/>
    <property type="match status" value="1"/>
</dbReference>
<evidence type="ECO:0000256" key="1">
    <source>
        <dbReference type="PROSITE-ProRule" id="PRU00339"/>
    </source>
</evidence>
<feature type="repeat" description="TPR" evidence="1">
    <location>
        <begin position="219"/>
        <end position="252"/>
    </location>
</feature>
<dbReference type="Pfam" id="PF13432">
    <property type="entry name" value="TPR_16"/>
    <property type="match status" value="1"/>
</dbReference>
<feature type="repeat" description="TPR" evidence="1">
    <location>
        <begin position="83"/>
        <end position="116"/>
    </location>
</feature>
<dbReference type="PANTHER" id="PTHR44366:SF1">
    <property type="entry name" value="UDP-N-ACETYLGLUCOSAMINE--PEPTIDE N-ACETYLGLUCOSAMINYLTRANSFERASE 110 KDA SUBUNIT"/>
    <property type="match status" value="1"/>
</dbReference>
<dbReference type="PROSITE" id="PS50005">
    <property type="entry name" value="TPR"/>
    <property type="match status" value="7"/>
</dbReference>
<dbReference type="EMBL" id="JAFIRA010000013">
    <property type="protein sequence ID" value="MCJ2542610.1"/>
    <property type="molecule type" value="Genomic_DNA"/>
</dbReference>
<keyword evidence="1" id="KW-0802">TPR repeat</keyword>
<feature type="repeat" description="TPR" evidence="1">
    <location>
        <begin position="253"/>
        <end position="286"/>
    </location>
</feature>
<dbReference type="InterPro" id="IPR019734">
    <property type="entry name" value="TPR_rpt"/>
</dbReference>
<feature type="repeat" description="TPR" evidence="1">
    <location>
        <begin position="49"/>
        <end position="82"/>
    </location>
</feature>
<keyword evidence="3" id="KW-1185">Reference proteome</keyword>
<dbReference type="InterPro" id="IPR012668">
    <property type="entry name" value="CHP02466"/>
</dbReference>
<dbReference type="InterPro" id="IPR011990">
    <property type="entry name" value="TPR-like_helical_dom_sf"/>
</dbReference>
<sequence>MPPFPQNASLDLEDLDRRFTECIAHWQQGNLPQAAGLAQEILALEPDHTGSLQLLGMIAHQQGQPKEALRYLQKVVDLQPEEADAHYNLAFLLHSQGSLAEAVPHYRRALQLDPEHLEARVNFAQLLRSARLYREAAQEYQEVVRLQPQSAQVHNDLGILFKEMGSLSQAIQAYEQAIRLQPNYAEAHNNLGNALKASGDWQAAEQSYQRALQLNPNLAEAHNNLGTLYEEQGHLEKAVQCYQQAVLARAGYAEALSNLGDAFAQMGKLEQGLQCCQRAVLADPYLLEGQLNLANVLLMKGDPVGAEAACEKALELEPAHPLALALQTIVCAEQKNWDRARYWSDPQSFVQLFPGDDPEETAILNHRLAEMILAHPSLTWERSGNATRGGYHSGNLLADLDPAAADHPLHWLGSRIAMAVPRYLEQLLPQLPADCVSRTESSGTARQQAHPWLEQCQGPFQVRDLWAVVMQSQGHQIPHVHPSARLSGVYYVQVPQSVGEDPADPSGWLEFGAYPERFPGVSSHRVSGTESLHPLICRVQPQPGLLVLFPSHLWHRTIPFVGTEPRISIAFDIVFAGV</sequence>
<organism evidence="2 3">
    <name type="scientific">Thermostichus vulcanus str. 'Rupite'</name>
    <dbReference type="NCBI Taxonomy" id="2813851"/>
    <lineage>
        <taxon>Bacteria</taxon>
        <taxon>Bacillati</taxon>
        <taxon>Cyanobacteriota</taxon>
        <taxon>Cyanophyceae</taxon>
        <taxon>Thermostichales</taxon>
        <taxon>Thermostichaceae</taxon>
        <taxon>Thermostichus</taxon>
    </lineage>
</organism>
<dbReference type="Pfam" id="PF13431">
    <property type="entry name" value="TPR_17"/>
    <property type="match status" value="1"/>
</dbReference>
<dbReference type="Proteomes" id="UP000830835">
    <property type="component" value="Unassembled WGS sequence"/>
</dbReference>
<dbReference type="Pfam" id="PF13759">
    <property type="entry name" value="2OG-FeII_Oxy_5"/>
    <property type="match status" value="1"/>
</dbReference>
<dbReference type="SMART" id="SM00671">
    <property type="entry name" value="SEL1"/>
    <property type="match status" value="4"/>
</dbReference>
<proteinExistence type="predicted"/>
<feature type="repeat" description="TPR" evidence="1">
    <location>
        <begin position="151"/>
        <end position="184"/>
    </location>
</feature>
<dbReference type="PANTHER" id="PTHR44366">
    <property type="entry name" value="UDP-N-ACETYLGLUCOSAMINE--PEPTIDE N-ACETYLGLUCOSAMINYLTRANSFERASE 110 KDA SUBUNIT"/>
    <property type="match status" value="1"/>
</dbReference>
<dbReference type="SMART" id="SM00028">
    <property type="entry name" value="TPR"/>
    <property type="match status" value="8"/>
</dbReference>
<evidence type="ECO:0000313" key="2">
    <source>
        <dbReference type="EMBL" id="MCJ2542610.1"/>
    </source>
</evidence>
<feature type="repeat" description="TPR" evidence="1">
    <location>
        <begin position="117"/>
        <end position="150"/>
    </location>
</feature>
<dbReference type="InterPro" id="IPR037919">
    <property type="entry name" value="OGT"/>
</dbReference>
<feature type="repeat" description="TPR" evidence="1">
    <location>
        <begin position="185"/>
        <end position="218"/>
    </location>
</feature>
<dbReference type="Pfam" id="PF13181">
    <property type="entry name" value="TPR_8"/>
    <property type="match status" value="1"/>
</dbReference>
<dbReference type="InterPro" id="IPR006597">
    <property type="entry name" value="Sel1-like"/>
</dbReference>
<dbReference type="Gene3D" id="1.25.40.10">
    <property type="entry name" value="Tetratricopeptide repeat domain"/>
    <property type="match status" value="5"/>
</dbReference>
<comment type="caution">
    <text evidence="2">The sequence shown here is derived from an EMBL/GenBank/DDBJ whole genome shotgun (WGS) entry which is preliminary data.</text>
</comment>
<reference evidence="2" key="1">
    <citation type="submission" date="2021-02" db="EMBL/GenBank/DDBJ databases">
        <title>The CRISPR/cas machinery reduction and long-range gene transfer in the hot spring cyanobacterium Synechococcus.</title>
        <authorList>
            <person name="Dvorak P."/>
            <person name="Jahodarova E."/>
            <person name="Hasler P."/>
            <person name="Poulickova A."/>
        </authorList>
    </citation>
    <scope>NUCLEOTIDE SEQUENCE</scope>
    <source>
        <strain evidence="2">Rupite</strain>
    </source>
</reference>
<dbReference type="SUPFAM" id="SSF48452">
    <property type="entry name" value="TPR-like"/>
    <property type="match status" value="1"/>
</dbReference>
<name>A0ABT0CA03_THEVL</name>
<protein>
    <submittedName>
        <fullName evidence="2">Tetratricopeptide repeat protein</fullName>
    </submittedName>
</protein>
<evidence type="ECO:0000313" key="3">
    <source>
        <dbReference type="Proteomes" id="UP000830835"/>
    </source>
</evidence>
<accession>A0ABT0CA03</accession>
<dbReference type="Pfam" id="PF13414">
    <property type="entry name" value="TPR_11"/>
    <property type="match status" value="1"/>
</dbReference>
<dbReference type="PROSITE" id="PS50293">
    <property type="entry name" value="TPR_REGION"/>
    <property type="match status" value="4"/>
</dbReference>